<dbReference type="PANTHER" id="PTHR35087:SF1">
    <property type="entry name" value="RIKEN CDNA 4930505A04 GENE"/>
    <property type="match status" value="1"/>
</dbReference>
<dbReference type="InterPro" id="IPR031365">
    <property type="entry name" value="CMIP6"/>
</dbReference>
<dbReference type="PANTHER" id="PTHR35087">
    <property type="entry name" value="SIMILAR TO HYPOTHETICAL PROTEIN FLJ40298"/>
    <property type="match status" value="1"/>
</dbReference>
<feature type="compositionally biased region" description="Polar residues" evidence="1">
    <location>
        <begin position="267"/>
        <end position="285"/>
    </location>
</feature>
<accession>A0AAV3AY70</accession>
<organism evidence="2 3">
    <name type="scientific">Pyxicephalus adspersus</name>
    <name type="common">African bullfrog</name>
    <dbReference type="NCBI Taxonomy" id="30357"/>
    <lineage>
        <taxon>Eukaryota</taxon>
        <taxon>Metazoa</taxon>
        <taxon>Chordata</taxon>
        <taxon>Craniata</taxon>
        <taxon>Vertebrata</taxon>
        <taxon>Euteleostomi</taxon>
        <taxon>Amphibia</taxon>
        <taxon>Batrachia</taxon>
        <taxon>Anura</taxon>
        <taxon>Neobatrachia</taxon>
        <taxon>Ranoidea</taxon>
        <taxon>Pyxicephalidae</taxon>
        <taxon>Pyxicephalinae</taxon>
        <taxon>Pyxicephalus</taxon>
    </lineage>
</organism>
<dbReference type="Pfam" id="PF15667">
    <property type="entry name" value="CMIP6"/>
    <property type="match status" value="1"/>
</dbReference>
<feature type="region of interest" description="Disordered" evidence="1">
    <location>
        <begin position="222"/>
        <end position="245"/>
    </location>
</feature>
<gene>
    <name evidence="2" type="ORF">GDO54_011318</name>
</gene>
<feature type="region of interest" description="Disordered" evidence="1">
    <location>
        <begin position="265"/>
        <end position="307"/>
    </location>
</feature>
<dbReference type="EMBL" id="DYDO01000004">
    <property type="protein sequence ID" value="DBA27143.1"/>
    <property type="molecule type" value="Genomic_DNA"/>
</dbReference>
<reference evidence="2" key="1">
    <citation type="thesis" date="2020" institute="ProQuest LLC" country="789 East Eisenhower Parkway, Ann Arbor, MI, USA">
        <title>Comparative Genomics and Chromosome Evolution.</title>
        <authorList>
            <person name="Mudd A.B."/>
        </authorList>
    </citation>
    <scope>NUCLEOTIDE SEQUENCE</scope>
    <source>
        <strain evidence="2">1538</strain>
        <tissue evidence="2">Blood</tissue>
    </source>
</reference>
<comment type="caution">
    <text evidence="2">The sequence shown here is derived from an EMBL/GenBank/DDBJ whole genome shotgun (WGS) entry which is preliminary data.</text>
</comment>
<keyword evidence="3" id="KW-1185">Reference proteome</keyword>
<dbReference type="AlphaFoldDB" id="A0AAV3AY70"/>
<sequence>MYQTMEIYMARKKKVPDRLLPNTYRLFDENLFDVSLDQNKMKHPPLFQKSNNPLPHPRSPNRNNMPHPYYAKFIRDNVRFLNNPLTFMETASTKNQQTEWWPRKEESVLRHKPSYDLTTTQRSNFCNLSYSSHQTRHGCNPHKTPLSGIVPLASPRGRNRLPKLFQEEISFIHQYDSRLTPNEPIRGKRHGGFVWKEIKTESGPGVPQGTRPFLNAIGSHALQQPQTERGNSVENSMTSPSPCLPGSQQMLNSEAHLSKTELRETAKTNPNMTAREQNNSGSSQTFRRKALGPIGGYVSSQPSMNPK</sequence>
<evidence type="ECO:0000256" key="1">
    <source>
        <dbReference type="SAM" id="MobiDB-lite"/>
    </source>
</evidence>
<name>A0AAV3AY70_PYXAD</name>
<protein>
    <submittedName>
        <fullName evidence="2">Uncharacterized protein</fullName>
    </submittedName>
</protein>
<evidence type="ECO:0000313" key="3">
    <source>
        <dbReference type="Proteomes" id="UP001181693"/>
    </source>
</evidence>
<proteinExistence type="predicted"/>
<evidence type="ECO:0000313" key="2">
    <source>
        <dbReference type="EMBL" id="DBA27143.1"/>
    </source>
</evidence>
<feature type="region of interest" description="Disordered" evidence="1">
    <location>
        <begin position="42"/>
        <end position="64"/>
    </location>
</feature>
<feature type="compositionally biased region" description="Polar residues" evidence="1">
    <location>
        <begin position="298"/>
        <end position="307"/>
    </location>
</feature>
<dbReference type="Proteomes" id="UP001181693">
    <property type="component" value="Unassembled WGS sequence"/>
</dbReference>